<protein>
    <submittedName>
        <fullName evidence="11">Porin OmpC</fullName>
    </submittedName>
</protein>
<gene>
    <name evidence="11" type="primary">ompC</name>
    <name evidence="11" type="ORF">HV183_09020</name>
</gene>
<dbReference type="InterPro" id="IPR001702">
    <property type="entry name" value="Porin_Gram-ve"/>
</dbReference>
<comment type="subunit">
    <text evidence="9">Homotrimer.</text>
</comment>
<feature type="chain" id="PRO_5042258798" evidence="10">
    <location>
        <begin position="22"/>
        <end position="399"/>
    </location>
</feature>
<dbReference type="Pfam" id="PF00267">
    <property type="entry name" value="Porin_1"/>
    <property type="match status" value="1"/>
</dbReference>
<evidence type="ECO:0000256" key="4">
    <source>
        <dbReference type="ARBA" id="ARBA00022692"/>
    </source>
</evidence>
<keyword evidence="3" id="KW-1134">Transmembrane beta strand</keyword>
<dbReference type="AlphaFoldDB" id="A0AAE7GSX1"/>
<dbReference type="GO" id="GO:0034220">
    <property type="term" value="P:monoatomic ion transmembrane transport"/>
    <property type="evidence" value="ECO:0007669"/>
    <property type="project" value="InterPro"/>
</dbReference>
<keyword evidence="6 9" id="KW-0626">Porin</keyword>
<feature type="signal peptide" evidence="10">
    <location>
        <begin position="1"/>
        <end position="21"/>
    </location>
</feature>
<dbReference type="CDD" id="cd00342">
    <property type="entry name" value="gram_neg_porins"/>
    <property type="match status" value="1"/>
</dbReference>
<evidence type="ECO:0000256" key="5">
    <source>
        <dbReference type="ARBA" id="ARBA00022729"/>
    </source>
</evidence>
<evidence type="ECO:0000256" key="3">
    <source>
        <dbReference type="ARBA" id="ARBA00022452"/>
    </source>
</evidence>
<evidence type="ECO:0000256" key="6">
    <source>
        <dbReference type="ARBA" id="ARBA00023114"/>
    </source>
</evidence>
<organism evidence="11 12">
    <name type="scientific">Citrobacter freundii</name>
    <dbReference type="NCBI Taxonomy" id="546"/>
    <lineage>
        <taxon>Bacteria</taxon>
        <taxon>Pseudomonadati</taxon>
        <taxon>Pseudomonadota</taxon>
        <taxon>Gammaproteobacteria</taxon>
        <taxon>Enterobacterales</taxon>
        <taxon>Enterobacteriaceae</taxon>
        <taxon>Citrobacter</taxon>
        <taxon>Citrobacter freundii complex</taxon>
    </lineage>
</organism>
<evidence type="ECO:0000313" key="11">
    <source>
        <dbReference type="EMBL" id="QLO13575.1"/>
    </source>
</evidence>
<keyword evidence="4 9" id="KW-0812">Transmembrane</keyword>
<keyword evidence="7 9" id="KW-0472">Membrane</keyword>
<accession>A0AAE7GSX1</accession>
<dbReference type="RefSeq" id="WP_137363211.1">
    <property type="nucleotide sequence ID" value="NZ_CP055538.1"/>
</dbReference>
<sequence length="399" mass="43423">MKRKALALLLPALLAAGAANAAEIYNKDGNKLDLYGKVDGLRYFSDDAGSDGDQTYARLGFKGETQINDMLTGYGQWEYQVMANNAESEGANSWTRLGFAGLGFGENGTFDYGRNYGVVYDVEAWTDMLPEFGGDTYTQTDVYMTGRTNGVATYRNKGFFGQADGLNFALQYQGNNESAGSGEGTGNGENRKLARENGDGFGMSTSYDFDFGLSLGAAYSSSDRTDNQTAAGRGDRNYDNKYAGGETADAWTIGAKYDANNIYLAAMYAETRNMTAYGSGSYKNAAGDDVAKGGIANKTQNFEVTAQYQFDFGLRPAVSFLQSKGVDLGGWDHNSNGTPRYTDKDLVKYVDVGVTYYFNKNMSTYVDYKINLLDEDDNFYASNGIATDDIVALGLVYQF</sequence>
<reference evidence="12" key="1">
    <citation type="submission" date="2020-06" db="EMBL/GenBank/DDBJ databases">
        <title>REHAB project genomes.</title>
        <authorList>
            <person name="Shaw L.P."/>
        </authorList>
    </citation>
    <scope>NUCLEOTIDE SEQUENCE [LARGE SCALE GENOMIC DNA]</scope>
    <source>
        <strain evidence="12">RHBSTW-00398</strain>
    </source>
</reference>
<keyword evidence="5 10" id="KW-0732">Signal</keyword>
<dbReference type="PANTHER" id="PTHR34501:SF8">
    <property type="entry name" value="OUTER MEMBRANE PORIN N-RELATED"/>
    <property type="match status" value="1"/>
</dbReference>
<dbReference type="PROSITE" id="PS00576">
    <property type="entry name" value="GRAM_NEG_PORIN"/>
    <property type="match status" value="1"/>
</dbReference>
<keyword evidence="9" id="KW-0406">Ion transport</keyword>
<dbReference type="Gene3D" id="2.40.160.10">
    <property type="entry name" value="Porin"/>
    <property type="match status" value="1"/>
</dbReference>
<dbReference type="InterPro" id="IPR050298">
    <property type="entry name" value="Gram-neg_bact_OMP"/>
</dbReference>
<evidence type="ECO:0000313" key="12">
    <source>
        <dbReference type="Proteomes" id="UP000510650"/>
    </source>
</evidence>
<dbReference type="PANTHER" id="PTHR34501">
    <property type="entry name" value="PROTEIN YDDL-RELATED"/>
    <property type="match status" value="1"/>
</dbReference>
<comment type="similarity">
    <text evidence="2 9">Belongs to the Gram-negative porin family.</text>
</comment>
<dbReference type="PRINTS" id="PR00183">
    <property type="entry name" value="ECOLIPORIN"/>
</dbReference>
<dbReference type="InterPro" id="IPR001897">
    <property type="entry name" value="Porin_gammaproteobac"/>
</dbReference>
<proteinExistence type="inferred from homology"/>
<keyword evidence="8 9" id="KW-0998">Cell outer membrane</keyword>
<evidence type="ECO:0000256" key="2">
    <source>
        <dbReference type="ARBA" id="ARBA00007539"/>
    </source>
</evidence>
<evidence type="ECO:0000256" key="1">
    <source>
        <dbReference type="ARBA" id="ARBA00004571"/>
    </source>
</evidence>
<dbReference type="GO" id="GO:0015288">
    <property type="term" value="F:porin activity"/>
    <property type="evidence" value="ECO:0007669"/>
    <property type="project" value="UniProtKB-KW"/>
</dbReference>
<dbReference type="InterPro" id="IPR013793">
    <property type="entry name" value="Porin_Gram-ve_CS"/>
</dbReference>
<dbReference type="EMBL" id="CP055538">
    <property type="protein sequence ID" value="QLO13575.1"/>
    <property type="molecule type" value="Genomic_DNA"/>
</dbReference>
<comment type="subcellular location">
    <subcellularLocation>
        <location evidence="1 9">Cell outer membrane</location>
        <topology evidence="1 9">Multi-pass membrane protein</topology>
    </subcellularLocation>
</comment>
<dbReference type="SUPFAM" id="SSF56935">
    <property type="entry name" value="Porins"/>
    <property type="match status" value="1"/>
</dbReference>
<dbReference type="GO" id="GO:0009279">
    <property type="term" value="C:cell outer membrane"/>
    <property type="evidence" value="ECO:0007669"/>
    <property type="project" value="UniProtKB-SubCell"/>
</dbReference>
<evidence type="ECO:0000256" key="9">
    <source>
        <dbReference type="RuleBase" id="RU000469"/>
    </source>
</evidence>
<evidence type="ECO:0000256" key="10">
    <source>
        <dbReference type="SAM" id="SignalP"/>
    </source>
</evidence>
<dbReference type="InterPro" id="IPR023614">
    <property type="entry name" value="Porin_dom_sf"/>
</dbReference>
<evidence type="ECO:0000256" key="7">
    <source>
        <dbReference type="ARBA" id="ARBA00023136"/>
    </source>
</evidence>
<dbReference type="GO" id="GO:0046930">
    <property type="term" value="C:pore complex"/>
    <property type="evidence" value="ECO:0007669"/>
    <property type="project" value="UniProtKB-KW"/>
</dbReference>
<dbReference type="PRINTS" id="PR00182">
    <property type="entry name" value="ECOLNEIPORIN"/>
</dbReference>
<dbReference type="InterPro" id="IPR033900">
    <property type="entry name" value="Gram_neg_porin_domain"/>
</dbReference>
<name>A0AAE7GSX1_CITFR</name>
<keyword evidence="9" id="KW-0813">Transport</keyword>
<dbReference type="Proteomes" id="UP000510650">
    <property type="component" value="Chromosome"/>
</dbReference>
<evidence type="ECO:0000256" key="8">
    <source>
        <dbReference type="ARBA" id="ARBA00023237"/>
    </source>
</evidence>
<dbReference type="NCBIfam" id="NF007841">
    <property type="entry name" value="PRK10554.1"/>
    <property type="match status" value="1"/>
</dbReference>